<dbReference type="GO" id="GO:0008124">
    <property type="term" value="F:4-alpha-hydroxytetrahydrobiopterin dehydratase activity"/>
    <property type="evidence" value="ECO:0007669"/>
    <property type="project" value="UniProtKB-EC"/>
</dbReference>
<proteinExistence type="inferred from homology"/>
<dbReference type="RefSeq" id="WP_152869263.1">
    <property type="nucleotide sequence ID" value="NZ_WBSL01000001.1"/>
</dbReference>
<dbReference type="Gene3D" id="3.30.1360.20">
    <property type="entry name" value="Transcriptional coactivator/pterin dehydratase"/>
    <property type="match status" value="1"/>
</dbReference>
<dbReference type="Pfam" id="PF01329">
    <property type="entry name" value="Pterin_4a"/>
    <property type="match status" value="1"/>
</dbReference>
<evidence type="ECO:0000256" key="2">
    <source>
        <dbReference type="ARBA" id="ARBA00006472"/>
    </source>
</evidence>
<dbReference type="NCBIfam" id="NF002017">
    <property type="entry name" value="PRK00823.1-2"/>
    <property type="match status" value="1"/>
</dbReference>
<comment type="caution">
    <text evidence="6">The sequence shown here is derived from an EMBL/GenBank/DDBJ whole genome shotgun (WGS) entry which is preliminary data.</text>
</comment>
<dbReference type="Proteomes" id="UP000484842">
    <property type="component" value="Unassembled WGS sequence"/>
</dbReference>
<reference evidence="6 7" key="1">
    <citation type="submission" date="2019-10" db="EMBL/GenBank/DDBJ databases">
        <title>Deinococcus sp. isolated from soil.</title>
        <authorList>
            <person name="Li Y."/>
            <person name="Wang J."/>
        </authorList>
    </citation>
    <scope>NUCLEOTIDE SEQUENCE [LARGE SCALE GENOMIC DNA]</scope>
    <source>
        <strain evidence="6 7">SDU3-2</strain>
    </source>
</reference>
<keyword evidence="7" id="KW-1185">Reference proteome</keyword>
<evidence type="ECO:0000313" key="6">
    <source>
        <dbReference type="EMBL" id="MPY65963.1"/>
    </source>
</evidence>
<keyword evidence="4 6" id="KW-0456">Lyase</keyword>
<gene>
    <name evidence="6" type="ORF">F8S09_04530</name>
</gene>
<evidence type="ECO:0000256" key="1">
    <source>
        <dbReference type="ARBA" id="ARBA00001554"/>
    </source>
</evidence>
<dbReference type="GO" id="GO:0006729">
    <property type="term" value="P:tetrahydrobiopterin biosynthetic process"/>
    <property type="evidence" value="ECO:0007669"/>
    <property type="project" value="InterPro"/>
</dbReference>
<dbReference type="PANTHER" id="PTHR12599">
    <property type="entry name" value="PTERIN-4-ALPHA-CARBINOLAMINE DEHYDRATASE"/>
    <property type="match status" value="1"/>
</dbReference>
<dbReference type="PANTHER" id="PTHR12599:SF0">
    <property type="entry name" value="PTERIN-4-ALPHA-CARBINOLAMINE DEHYDRATASE"/>
    <property type="match status" value="1"/>
</dbReference>
<dbReference type="CDD" id="cd00488">
    <property type="entry name" value="PCD_DCoH"/>
    <property type="match status" value="1"/>
</dbReference>
<dbReference type="InterPro" id="IPR001533">
    <property type="entry name" value="Pterin_deHydtase"/>
</dbReference>
<feature type="region of interest" description="Disordered" evidence="5">
    <location>
        <begin position="1"/>
        <end position="21"/>
    </location>
</feature>
<protein>
    <recommendedName>
        <fullName evidence="3">4a-hydroxytetrahydrobiopterin dehydratase</fullName>
        <ecNumber evidence="3">4.2.1.96</ecNumber>
    </recommendedName>
</protein>
<accession>A0A7X1NUC4</accession>
<dbReference type="EMBL" id="WBSL01000001">
    <property type="protein sequence ID" value="MPY65963.1"/>
    <property type="molecule type" value="Genomic_DNA"/>
</dbReference>
<dbReference type="AlphaFoldDB" id="A0A7X1NUC4"/>
<dbReference type="SUPFAM" id="SSF55248">
    <property type="entry name" value="PCD-like"/>
    <property type="match status" value="1"/>
</dbReference>
<comment type="similarity">
    <text evidence="2">Belongs to the pterin-4-alpha-carbinolamine dehydratase family.</text>
</comment>
<evidence type="ECO:0000256" key="5">
    <source>
        <dbReference type="SAM" id="MobiDB-lite"/>
    </source>
</evidence>
<evidence type="ECO:0000256" key="4">
    <source>
        <dbReference type="ARBA" id="ARBA00023239"/>
    </source>
</evidence>
<organism evidence="6 7">
    <name type="scientific">Deinococcus terrestris</name>
    <dbReference type="NCBI Taxonomy" id="2651870"/>
    <lineage>
        <taxon>Bacteria</taxon>
        <taxon>Thermotogati</taxon>
        <taxon>Deinococcota</taxon>
        <taxon>Deinococci</taxon>
        <taxon>Deinococcales</taxon>
        <taxon>Deinococcaceae</taxon>
        <taxon>Deinococcus</taxon>
    </lineage>
</organism>
<dbReference type="InterPro" id="IPR036428">
    <property type="entry name" value="PCD_sf"/>
</dbReference>
<evidence type="ECO:0000256" key="3">
    <source>
        <dbReference type="ARBA" id="ARBA00013252"/>
    </source>
</evidence>
<sequence length="109" mass="12566">MSYHPYDPRMAHDASRKLSDGDVQDLKPEGWWGNDGQLYRDFKFGSYMDGVDFTLRIARMAEEAGHHPDLHLHYARLRVRYFTHDAGGVTMADIEGARAVNRLWEEAQA</sequence>
<name>A0A7X1NUC4_9DEIO</name>
<dbReference type="EC" id="4.2.1.96" evidence="3"/>
<evidence type="ECO:0000313" key="7">
    <source>
        <dbReference type="Proteomes" id="UP000484842"/>
    </source>
</evidence>
<comment type="catalytic activity">
    <reaction evidence="1">
        <text>(4aS,6R)-4a-hydroxy-L-erythro-5,6,7,8-tetrahydrobiopterin = (6R)-L-erythro-6,7-dihydrobiopterin + H2O</text>
        <dbReference type="Rhea" id="RHEA:11920"/>
        <dbReference type="ChEBI" id="CHEBI:15377"/>
        <dbReference type="ChEBI" id="CHEBI:15642"/>
        <dbReference type="ChEBI" id="CHEBI:43120"/>
        <dbReference type="EC" id="4.2.1.96"/>
    </reaction>
</comment>